<reference evidence="2" key="1">
    <citation type="submission" date="2019-06" db="EMBL/GenBank/DDBJ databases">
        <authorList>
            <person name="Zheng W."/>
        </authorList>
    </citation>
    <scope>NUCLEOTIDE SEQUENCE</scope>
    <source>
        <strain evidence="2">QDHG01</strain>
    </source>
</reference>
<gene>
    <name evidence="2" type="ORF">FGO68_gene8709</name>
</gene>
<organism evidence="2 3">
    <name type="scientific">Halteria grandinella</name>
    <dbReference type="NCBI Taxonomy" id="5974"/>
    <lineage>
        <taxon>Eukaryota</taxon>
        <taxon>Sar</taxon>
        <taxon>Alveolata</taxon>
        <taxon>Ciliophora</taxon>
        <taxon>Intramacronucleata</taxon>
        <taxon>Spirotrichea</taxon>
        <taxon>Stichotrichia</taxon>
        <taxon>Sporadotrichida</taxon>
        <taxon>Halteriidae</taxon>
        <taxon>Halteria</taxon>
    </lineage>
</organism>
<sequence>MFNQSSIQLPGSSKSGLTHFYLSLSETLSLQSPTDATCDYQGASAQEHMCYCNGTQSSSYKLGSVSLQLPMIPSEHFENQQFAVTMDNGDGAAPFSREEDEIMIDDEYVRCNCHSYAPFAHEHPSNDAFECNGQFAPCAYSNCHHEDPGILQKFSDIRIQSPSYEEGTASFHQQLMQSDFAESQSQHIENFFLNNDQYFNLNSDELQLNCGSNNSSHSSPNHCFEDTLSYKGAASSHANQEYFLTDSQVSAAVIIEDSLHMISNEMPPNQQQQEKIEKEASRTNSDKKLHFDYQTLQQQVTLPSRHVAPRKHRKTFEKSRQLVQKKKIIFSGSQKCNQIDESSDEENLLNCDMFSNQIPSREDSRNFSGSNTSLADDLSHTSQQQNTLLSSAALNSNSTEHTHQLSEEVESVLEDATRDRELIDREALALFSTIKELREIDNAHMNSQQASLLGWLQRSLGQQVLQDDKEEDRQASESRILAAVVRFVRQERYRRERSLVFRRKRMETQLRLKQDISMRKQLAKNKNRQDAARKRVRDGNGKFQGGLLYRKPKILFLVEKVNRTTCTKAPQQNFSFAHSALQQPVTNDLDFKDDSQSSCEGAPLMEVSRSDAVMQDGGAGNGEILAQRVSHKMRSQSPCLSMQTSQSADDKRGRPMYTCPHSERSCRSVVNQLSANHHEYTLFAED</sequence>
<accession>A0A8J8T4U8</accession>
<dbReference type="Proteomes" id="UP000785679">
    <property type="component" value="Unassembled WGS sequence"/>
</dbReference>
<comment type="caution">
    <text evidence="2">The sequence shown here is derived from an EMBL/GenBank/DDBJ whole genome shotgun (WGS) entry which is preliminary data.</text>
</comment>
<dbReference type="EMBL" id="RRYP01004992">
    <property type="protein sequence ID" value="TNV82412.1"/>
    <property type="molecule type" value="Genomic_DNA"/>
</dbReference>
<keyword evidence="3" id="KW-1185">Reference proteome</keyword>
<dbReference type="AlphaFoldDB" id="A0A8J8T4U8"/>
<feature type="compositionally biased region" description="Polar residues" evidence="1">
    <location>
        <begin position="635"/>
        <end position="647"/>
    </location>
</feature>
<proteinExistence type="predicted"/>
<protein>
    <submittedName>
        <fullName evidence="2">Uncharacterized protein</fullName>
    </submittedName>
</protein>
<feature type="region of interest" description="Disordered" evidence="1">
    <location>
        <begin position="635"/>
        <end position="661"/>
    </location>
</feature>
<feature type="compositionally biased region" description="Polar residues" evidence="1">
    <location>
        <begin position="366"/>
        <end position="385"/>
    </location>
</feature>
<feature type="region of interest" description="Disordered" evidence="1">
    <location>
        <begin position="360"/>
        <end position="385"/>
    </location>
</feature>
<name>A0A8J8T4U8_HALGN</name>
<evidence type="ECO:0000256" key="1">
    <source>
        <dbReference type="SAM" id="MobiDB-lite"/>
    </source>
</evidence>
<evidence type="ECO:0000313" key="2">
    <source>
        <dbReference type="EMBL" id="TNV82412.1"/>
    </source>
</evidence>
<evidence type="ECO:0000313" key="3">
    <source>
        <dbReference type="Proteomes" id="UP000785679"/>
    </source>
</evidence>